<gene>
    <name evidence="2" type="ORF">FHP88_11335</name>
</gene>
<evidence type="ECO:0000313" key="2">
    <source>
        <dbReference type="EMBL" id="TVO73469.1"/>
    </source>
</evidence>
<keyword evidence="3" id="KW-1185">Reference proteome</keyword>
<sequence length="103" mass="11387">MSTKPVTMVRIYLTEGTHQYQQILALLHDQEQVAGVTAFRGITGFGRSGKIHSSSLLDMSLDLPMILEFFDEPAKVEIVLNHLNSLIKPGHIVSWPANVNSGE</sequence>
<dbReference type="InterPro" id="IPR011322">
    <property type="entry name" value="N-reg_PII-like_a/b"/>
</dbReference>
<dbReference type="PANTHER" id="PTHR35983:SF1">
    <property type="entry name" value="UPF0166 PROTEIN TM_0021"/>
    <property type="match status" value="1"/>
</dbReference>
<dbReference type="EMBL" id="VMNH01000013">
    <property type="protein sequence ID" value="TVO73469.1"/>
    <property type="molecule type" value="Genomic_DNA"/>
</dbReference>
<evidence type="ECO:0000313" key="3">
    <source>
        <dbReference type="Proteomes" id="UP000316649"/>
    </source>
</evidence>
<dbReference type="InterPro" id="IPR003793">
    <property type="entry name" value="UPF0166"/>
</dbReference>
<reference evidence="2 3" key="1">
    <citation type="submission" date="2019-07" db="EMBL/GenBank/DDBJ databases">
        <title>The pathways for chlorine oxyanion respiration interact through the shared metabolite chlorate.</title>
        <authorList>
            <person name="Barnum T.P."/>
            <person name="Cheng Y."/>
            <person name="Hill K.A."/>
            <person name="Lucas L.N."/>
            <person name="Carlson H.K."/>
            <person name="Coates J.D."/>
        </authorList>
    </citation>
    <scope>NUCLEOTIDE SEQUENCE [LARGE SCALE GENOMIC DNA]</scope>
    <source>
        <strain evidence="2 3">BK-1</strain>
    </source>
</reference>
<accession>A0A558DQW5</accession>
<evidence type="ECO:0000256" key="1">
    <source>
        <dbReference type="ARBA" id="ARBA00010554"/>
    </source>
</evidence>
<dbReference type="Proteomes" id="UP000316649">
    <property type="component" value="Unassembled WGS sequence"/>
</dbReference>
<dbReference type="Pfam" id="PF02641">
    <property type="entry name" value="DUF190"/>
    <property type="match status" value="1"/>
</dbReference>
<dbReference type="SUPFAM" id="SSF54913">
    <property type="entry name" value="GlnB-like"/>
    <property type="match status" value="1"/>
</dbReference>
<name>A0A558DQW5_9GAMM</name>
<dbReference type="Gene3D" id="3.30.70.120">
    <property type="match status" value="1"/>
</dbReference>
<protein>
    <submittedName>
        <fullName evidence="2">DUF190 domain-containing protein</fullName>
    </submittedName>
</protein>
<dbReference type="OrthoDB" id="5295185at2"/>
<organism evidence="2 3">
    <name type="scientific">Sedimenticola selenatireducens</name>
    <dbReference type="NCBI Taxonomy" id="191960"/>
    <lineage>
        <taxon>Bacteria</taxon>
        <taxon>Pseudomonadati</taxon>
        <taxon>Pseudomonadota</taxon>
        <taxon>Gammaproteobacteria</taxon>
        <taxon>Chromatiales</taxon>
        <taxon>Sedimenticolaceae</taxon>
        <taxon>Sedimenticola</taxon>
    </lineage>
</organism>
<dbReference type="RefSeq" id="WP_144359192.1">
    <property type="nucleotide sequence ID" value="NZ_VMNH01000013.1"/>
</dbReference>
<comment type="similarity">
    <text evidence="1">Belongs to the UPF0166 family.</text>
</comment>
<dbReference type="PANTHER" id="PTHR35983">
    <property type="entry name" value="UPF0166 PROTEIN TM_0021"/>
    <property type="match status" value="1"/>
</dbReference>
<proteinExistence type="inferred from homology"/>
<comment type="caution">
    <text evidence="2">The sequence shown here is derived from an EMBL/GenBank/DDBJ whole genome shotgun (WGS) entry which is preliminary data.</text>
</comment>
<dbReference type="InterPro" id="IPR015867">
    <property type="entry name" value="N-reg_PII/ATP_PRibTrfase_C"/>
</dbReference>
<dbReference type="AlphaFoldDB" id="A0A558DQW5"/>